<protein>
    <submittedName>
        <fullName evidence="2">Uncharacterized protein</fullName>
    </submittedName>
</protein>
<dbReference type="Gene3D" id="3.90.20.10">
    <property type="match status" value="1"/>
</dbReference>
<dbReference type="Proteomes" id="UP000288805">
    <property type="component" value="Unassembled WGS sequence"/>
</dbReference>
<evidence type="ECO:0000313" key="3">
    <source>
        <dbReference type="Proteomes" id="UP000288805"/>
    </source>
</evidence>
<evidence type="ECO:0000256" key="1">
    <source>
        <dbReference type="SAM" id="Coils"/>
    </source>
</evidence>
<dbReference type="AlphaFoldDB" id="A0A438C095"/>
<accession>A0A438C095</accession>
<dbReference type="EMBL" id="QGNW01002586">
    <property type="protein sequence ID" value="RVW16649.1"/>
    <property type="molecule type" value="Genomic_DNA"/>
</dbReference>
<comment type="caution">
    <text evidence="2">The sequence shown here is derived from an EMBL/GenBank/DDBJ whole genome shotgun (WGS) entry which is preliminary data.</text>
</comment>
<organism evidence="2 3">
    <name type="scientific">Vitis vinifera</name>
    <name type="common">Grape</name>
    <dbReference type="NCBI Taxonomy" id="29760"/>
    <lineage>
        <taxon>Eukaryota</taxon>
        <taxon>Viridiplantae</taxon>
        <taxon>Streptophyta</taxon>
        <taxon>Embryophyta</taxon>
        <taxon>Tracheophyta</taxon>
        <taxon>Spermatophyta</taxon>
        <taxon>Magnoliopsida</taxon>
        <taxon>eudicotyledons</taxon>
        <taxon>Gunneridae</taxon>
        <taxon>Pentapetalae</taxon>
        <taxon>rosids</taxon>
        <taxon>Vitales</taxon>
        <taxon>Vitaceae</taxon>
        <taxon>Viteae</taxon>
        <taxon>Vitis</taxon>
    </lineage>
</organism>
<evidence type="ECO:0000313" key="2">
    <source>
        <dbReference type="EMBL" id="RVW16649.1"/>
    </source>
</evidence>
<reference evidence="2 3" key="1">
    <citation type="journal article" date="2018" name="PLoS Genet.">
        <title>Population sequencing reveals clonal diversity and ancestral inbreeding in the grapevine cultivar Chardonnay.</title>
        <authorList>
            <person name="Roach M.J."/>
            <person name="Johnson D.L."/>
            <person name="Bohlmann J."/>
            <person name="van Vuuren H.J."/>
            <person name="Jones S.J."/>
            <person name="Pretorius I.S."/>
            <person name="Schmidt S.A."/>
            <person name="Borneman A.R."/>
        </authorList>
    </citation>
    <scope>NUCLEOTIDE SEQUENCE [LARGE SCALE GENOMIC DNA]</scope>
    <source>
        <strain evidence="3">cv. Chardonnay</strain>
        <tissue evidence="2">Leaf</tissue>
    </source>
</reference>
<proteinExistence type="predicted"/>
<feature type="coiled-coil region" evidence="1">
    <location>
        <begin position="312"/>
        <end position="339"/>
    </location>
</feature>
<keyword evidence="1" id="KW-0175">Coiled coil</keyword>
<gene>
    <name evidence="2" type="ORF">CK203_080917</name>
</gene>
<name>A0A438C095_VITVI</name>
<sequence>MGCCANFQGVVRISHNLKVLCEFQGVVRISHKPGAVVFRRPYLPHFSSKSRETTTSKAQGKRLLSHLSLSKWRLAERRGLFRRMGWLLVVMISEPIFQTLVQAFYSWVTYGLGGLVMSTVRGVEIRLSLESICRILDIPLVGLRVYKAKVWPTVLGFEPREAIQRLCGLADAQKMGKPLAHNLTVSSQVLHHMICSILLPRGGHRDEVSSFEAFIVDSILTGRQIHMGSRRHPMALGLGELSDRSKDKDRCIPEQMRRLKSERWMMAQISSLGTRMEELALVHDTRFYSMEERIVQYQTDFTSRFEHFQQRFECIEERMDQQQATFEHLQQSIEHIESR</sequence>